<evidence type="ECO:0000256" key="1">
    <source>
        <dbReference type="ARBA" id="ARBA00022679"/>
    </source>
</evidence>
<dbReference type="GO" id="GO:0005840">
    <property type="term" value="C:ribosome"/>
    <property type="evidence" value="ECO:0007669"/>
    <property type="project" value="UniProtKB-KW"/>
</dbReference>
<protein>
    <submittedName>
        <fullName evidence="5">SSU ribosomal protein S5P alanine acetyltransferase</fullName>
    </submittedName>
</protein>
<organism evidence="5 6">
    <name type="scientific">Pseudolactococcus chungangensis CAU 28 = DSM 22330</name>
    <dbReference type="NCBI Taxonomy" id="1122154"/>
    <lineage>
        <taxon>Bacteria</taxon>
        <taxon>Bacillati</taxon>
        <taxon>Bacillota</taxon>
        <taxon>Bacilli</taxon>
        <taxon>Lactobacillales</taxon>
        <taxon>Streptococcaceae</taxon>
        <taxon>Pseudolactococcus</taxon>
    </lineage>
</organism>
<dbReference type="STRING" id="1122154.SAMN02746068_00666"/>
<evidence type="ECO:0000313" key="6">
    <source>
        <dbReference type="Proteomes" id="UP000185655"/>
    </source>
</evidence>
<dbReference type="Gene3D" id="3.40.630.30">
    <property type="match status" value="1"/>
</dbReference>
<dbReference type="Proteomes" id="UP000185655">
    <property type="component" value="Unassembled WGS sequence"/>
</dbReference>
<dbReference type="GO" id="GO:0008999">
    <property type="term" value="F:protein-N-terminal-alanine acetyltransferase activity"/>
    <property type="evidence" value="ECO:0007669"/>
    <property type="project" value="TreeGrafter"/>
</dbReference>
<evidence type="ECO:0000313" key="5">
    <source>
        <dbReference type="EMBL" id="SFZ72851.1"/>
    </source>
</evidence>
<dbReference type="PROSITE" id="PS51186">
    <property type="entry name" value="GNAT"/>
    <property type="match status" value="1"/>
</dbReference>
<dbReference type="PANTHER" id="PTHR43792:SF8">
    <property type="entry name" value="[RIBOSOMAL PROTEIN US5]-ALANINE N-ACETYLTRANSFERASE"/>
    <property type="match status" value="1"/>
</dbReference>
<dbReference type="InterPro" id="IPR051531">
    <property type="entry name" value="N-acetyltransferase"/>
</dbReference>
<feature type="domain" description="N-acetyltransferase" evidence="4">
    <location>
        <begin position="30"/>
        <end position="187"/>
    </location>
</feature>
<accession>A0A1K2H8R9</accession>
<dbReference type="SUPFAM" id="SSF55729">
    <property type="entry name" value="Acyl-CoA N-acyltransferases (Nat)"/>
    <property type="match status" value="1"/>
</dbReference>
<dbReference type="EMBL" id="FPKS01000003">
    <property type="protein sequence ID" value="SFZ72851.1"/>
    <property type="molecule type" value="Genomic_DNA"/>
</dbReference>
<dbReference type="InterPro" id="IPR000182">
    <property type="entry name" value="GNAT_dom"/>
</dbReference>
<dbReference type="GO" id="GO:0005737">
    <property type="term" value="C:cytoplasm"/>
    <property type="evidence" value="ECO:0007669"/>
    <property type="project" value="TreeGrafter"/>
</dbReference>
<proteinExistence type="inferred from homology"/>
<dbReference type="Pfam" id="PF13302">
    <property type="entry name" value="Acetyltransf_3"/>
    <property type="match status" value="1"/>
</dbReference>
<comment type="similarity">
    <text evidence="3">Belongs to the acetyltransferase family. RimJ subfamily.</text>
</comment>
<reference evidence="5 6" key="1">
    <citation type="submission" date="2016-11" db="EMBL/GenBank/DDBJ databases">
        <authorList>
            <person name="Jaros S."/>
            <person name="Januszkiewicz K."/>
            <person name="Wedrychowicz H."/>
        </authorList>
    </citation>
    <scope>NUCLEOTIDE SEQUENCE [LARGE SCALE GENOMIC DNA]</scope>
    <source>
        <strain evidence="5 6">DSM 22330</strain>
    </source>
</reference>
<dbReference type="InterPro" id="IPR016181">
    <property type="entry name" value="Acyl_CoA_acyltransferase"/>
</dbReference>
<evidence type="ECO:0000259" key="4">
    <source>
        <dbReference type="PROSITE" id="PS51186"/>
    </source>
</evidence>
<evidence type="ECO:0000256" key="2">
    <source>
        <dbReference type="ARBA" id="ARBA00023315"/>
    </source>
</evidence>
<dbReference type="PANTHER" id="PTHR43792">
    <property type="entry name" value="GNAT FAMILY, PUTATIVE (AFU_ORTHOLOGUE AFUA_3G00765)-RELATED-RELATED"/>
    <property type="match status" value="1"/>
</dbReference>
<evidence type="ECO:0000256" key="3">
    <source>
        <dbReference type="ARBA" id="ARBA00038502"/>
    </source>
</evidence>
<name>A0A1K2H8R9_9LACT</name>
<dbReference type="AlphaFoldDB" id="A0A1K2H8R9"/>
<sequence>MQFIAVKCYNTVMTIYEKLATFNIIETSRMILRPIAMTDAKDMFDYASKPENVIYVFPAHHNLAETRLIIATLFMKEPLGKWAIELKDESVMIGTITFVKIDEKARTVEIGYTLNKRYWGQGLMTEAVRTLAEIGLTEFGLRHLDIVVDTENIGSCKVAEKSGFILQESYKGLDPYTKIVRNFKRFRKVHQVKYE</sequence>
<gene>
    <name evidence="5" type="ORF">SAMN02746068_00666</name>
</gene>
<keyword evidence="5" id="KW-0687">Ribonucleoprotein</keyword>
<keyword evidence="5" id="KW-0689">Ribosomal protein</keyword>
<keyword evidence="1 5" id="KW-0808">Transferase</keyword>
<keyword evidence="2" id="KW-0012">Acyltransferase</keyword>